<protein>
    <recommendedName>
        <fullName evidence="2">H repeat-associated protein N-terminal domain-containing protein</fullName>
    </recommendedName>
</protein>
<dbReference type="Pfam" id="PF13808">
    <property type="entry name" value="DDE_Tnp_1_assoc"/>
    <property type="match status" value="1"/>
</dbReference>
<reference evidence="3 4" key="1">
    <citation type="submission" date="2019-11" db="EMBL/GenBank/DDBJ databases">
        <title>Whole-genome sequence of a Rhodoblastus acidophilus DSM 142.</title>
        <authorList>
            <person name="Kyndt J.A."/>
            <person name="Meyer T.E."/>
        </authorList>
    </citation>
    <scope>NUCLEOTIDE SEQUENCE [LARGE SCALE GENOMIC DNA]</scope>
    <source>
        <strain evidence="3 4">DSM 142</strain>
    </source>
</reference>
<evidence type="ECO:0000256" key="1">
    <source>
        <dbReference type="SAM" id="MobiDB-lite"/>
    </source>
</evidence>
<dbReference type="EMBL" id="WNKS01000020">
    <property type="protein sequence ID" value="MTV32705.1"/>
    <property type="molecule type" value="Genomic_DNA"/>
</dbReference>
<name>A0A6N8DT39_RHOAC</name>
<dbReference type="AlphaFoldDB" id="A0A6N8DT39"/>
<dbReference type="InterPro" id="IPR032806">
    <property type="entry name" value="YbfD_N"/>
</dbReference>
<evidence type="ECO:0000313" key="3">
    <source>
        <dbReference type="EMBL" id="MTV32705.1"/>
    </source>
</evidence>
<dbReference type="Proteomes" id="UP000439113">
    <property type="component" value="Unassembled WGS sequence"/>
</dbReference>
<dbReference type="OrthoDB" id="8001376at2"/>
<feature type="region of interest" description="Disordered" evidence="1">
    <location>
        <begin position="1"/>
        <end position="38"/>
    </location>
</feature>
<evidence type="ECO:0000313" key="4">
    <source>
        <dbReference type="Proteomes" id="UP000439113"/>
    </source>
</evidence>
<feature type="compositionally biased region" description="Basic residues" evidence="1">
    <location>
        <begin position="22"/>
        <end position="37"/>
    </location>
</feature>
<accession>A0A6N8DT39</accession>
<dbReference type="RefSeq" id="WP_155447394.1">
    <property type="nucleotide sequence ID" value="NZ_JAOQNR010000004.1"/>
</dbReference>
<sequence>MRLASSLSGRRTHERLSLHGSGHPRPRRDIQRRRSRRAIPPSEKVRISMWRPNQSEVAIKSLRPLLAILATISDPRRAEGNLYQLPHVSLFSIFVIVSGAHSSRGVQTSFKAPRQALNKAFKIKWKRAPAHTAIRCILPGLDATNVEKAFREHSANLNGAPGGAETCVIAFAVDTALALAHFEIDEKSNEIAAVRILLAELDKKRVDKNRRNATKSERTLAFSPGCAASPTLS</sequence>
<feature type="domain" description="H repeat-associated protein N-terminal" evidence="2">
    <location>
        <begin position="68"/>
        <end position="153"/>
    </location>
</feature>
<organism evidence="3 4">
    <name type="scientific">Rhodoblastus acidophilus</name>
    <name type="common">Rhodopseudomonas acidophila</name>
    <dbReference type="NCBI Taxonomy" id="1074"/>
    <lineage>
        <taxon>Bacteria</taxon>
        <taxon>Pseudomonadati</taxon>
        <taxon>Pseudomonadota</taxon>
        <taxon>Alphaproteobacteria</taxon>
        <taxon>Hyphomicrobiales</taxon>
        <taxon>Rhodoblastaceae</taxon>
        <taxon>Rhodoblastus</taxon>
    </lineage>
</organism>
<comment type="caution">
    <text evidence="3">The sequence shown here is derived from an EMBL/GenBank/DDBJ whole genome shotgun (WGS) entry which is preliminary data.</text>
</comment>
<gene>
    <name evidence="3" type="ORF">GJ654_17100</name>
</gene>
<proteinExistence type="predicted"/>
<evidence type="ECO:0000259" key="2">
    <source>
        <dbReference type="Pfam" id="PF13808"/>
    </source>
</evidence>